<dbReference type="InterPro" id="IPR004155">
    <property type="entry name" value="PBS_lyase_HEAT"/>
</dbReference>
<dbReference type="Pfam" id="PF13646">
    <property type="entry name" value="HEAT_2"/>
    <property type="match status" value="2"/>
</dbReference>
<dbReference type="Proteomes" id="UP000184510">
    <property type="component" value="Unassembled WGS sequence"/>
</dbReference>
<dbReference type="PANTHER" id="PTHR12697:SF5">
    <property type="entry name" value="DEOXYHYPUSINE HYDROXYLASE"/>
    <property type="match status" value="1"/>
</dbReference>
<evidence type="ECO:0000313" key="1">
    <source>
        <dbReference type="EMBL" id="SHK21067.1"/>
    </source>
</evidence>
<dbReference type="GO" id="GO:0016491">
    <property type="term" value="F:oxidoreductase activity"/>
    <property type="evidence" value="ECO:0007669"/>
    <property type="project" value="TreeGrafter"/>
</dbReference>
<dbReference type="AlphaFoldDB" id="A0A1M6QM09"/>
<dbReference type="PANTHER" id="PTHR12697">
    <property type="entry name" value="PBS LYASE HEAT-LIKE PROTEIN"/>
    <property type="match status" value="1"/>
</dbReference>
<proteinExistence type="predicted"/>
<dbReference type="InParanoid" id="A0A1M6QM09"/>
<keyword evidence="2" id="KW-1185">Reference proteome</keyword>
<accession>A0A1M6QM09</accession>
<protein>
    <submittedName>
        <fullName evidence="1">HEAT repeat-containing protein</fullName>
    </submittedName>
</protein>
<dbReference type="EMBL" id="FQYR01000006">
    <property type="protein sequence ID" value="SHK21067.1"/>
    <property type="molecule type" value="Genomic_DNA"/>
</dbReference>
<dbReference type="RefSeq" id="WP_143184992.1">
    <property type="nucleotide sequence ID" value="NZ_FQYR01000006.1"/>
</dbReference>
<dbReference type="SUPFAM" id="SSF48371">
    <property type="entry name" value="ARM repeat"/>
    <property type="match status" value="1"/>
</dbReference>
<organism evidence="1 2">
    <name type="scientific">Rubritalea squalenifaciens DSM 18772</name>
    <dbReference type="NCBI Taxonomy" id="1123071"/>
    <lineage>
        <taxon>Bacteria</taxon>
        <taxon>Pseudomonadati</taxon>
        <taxon>Verrucomicrobiota</taxon>
        <taxon>Verrucomicrobiia</taxon>
        <taxon>Verrucomicrobiales</taxon>
        <taxon>Rubritaleaceae</taxon>
        <taxon>Rubritalea</taxon>
    </lineage>
</organism>
<name>A0A1M6QM09_9BACT</name>
<dbReference type="STRING" id="1123071.SAMN02745181_3436"/>
<reference evidence="1 2" key="1">
    <citation type="submission" date="2016-11" db="EMBL/GenBank/DDBJ databases">
        <authorList>
            <person name="Jaros S."/>
            <person name="Januszkiewicz K."/>
            <person name="Wedrychowicz H."/>
        </authorList>
    </citation>
    <scope>NUCLEOTIDE SEQUENCE [LARGE SCALE GENOMIC DNA]</scope>
    <source>
        <strain evidence="1 2">DSM 18772</strain>
    </source>
</reference>
<sequence length="275" mass="31045">MKPRYNERYANDPTSSRACIKQYRKFLAEDVEGISLALFHYRGGKEEFDIACEYCHSNDAKDRAAGADAMGQLGWQDRTFLQESLDILIPMLKDEDDYVKYCAAVALGHRNHPDAIPALLKLTNHPDDQVRYGVVFGLLEHEDPRAIIALITLSQDKNSEVRNWATFGLGTQIDTDSPEIRQALISNLTDKDHEIRGEALLGLARRGYPNITQELINEWRDNDISSLSLEAAEESADPRLFNRLQELASIFSDIDDEYFTDRLNCAIAACTPAPH</sequence>
<dbReference type="SMART" id="SM00567">
    <property type="entry name" value="EZ_HEAT"/>
    <property type="match status" value="3"/>
</dbReference>
<dbReference type="InterPro" id="IPR011989">
    <property type="entry name" value="ARM-like"/>
</dbReference>
<dbReference type="Gene3D" id="1.25.10.10">
    <property type="entry name" value="Leucine-rich Repeat Variant"/>
    <property type="match status" value="1"/>
</dbReference>
<dbReference type="OrthoDB" id="188258at2"/>
<dbReference type="InterPro" id="IPR016024">
    <property type="entry name" value="ARM-type_fold"/>
</dbReference>
<gene>
    <name evidence="1" type="ORF">SAMN02745181_3436</name>
</gene>
<evidence type="ECO:0000313" key="2">
    <source>
        <dbReference type="Proteomes" id="UP000184510"/>
    </source>
</evidence>